<keyword evidence="3" id="KW-1185">Reference proteome</keyword>
<feature type="domain" description="NLP1-9 GAF" evidence="1">
    <location>
        <begin position="172"/>
        <end position="302"/>
    </location>
</feature>
<dbReference type="PANTHER" id="PTHR32002:SF35">
    <property type="entry name" value="PROTEIN NLP6"/>
    <property type="match status" value="1"/>
</dbReference>
<evidence type="ECO:0000313" key="3">
    <source>
        <dbReference type="Proteomes" id="UP000245207"/>
    </source>
</evidence>
<dbReference type="PANTHER" id="PTHR32002">
    <property type="entry name" value="PROTEIN NLP8"/>
    <property type="match status" value="1"/>
</dbReference>
<name>A0A2U1NI24_ARTAN</name>
<proteinExistence type="predicted"/>
<accession>A0A2U1NI24</accession>
<dbReference type="InterPro" id="IPR055081">
    <property type="entry name" value="NLP1-9_GAF"/>
</dbReference>
<dbReference type="STRING" id="35608.A0A2U1NI24"/>
<dbReference type="Proteomes" id="UP000245207">
    <property type="component" value="Unassembled WGS sequence"/>
</dbReference>
<reference evidence="2 3" key="1">
    <citation type="journal article" date="2018" name="Mol. Plant">
        <title>The genome of Artemisia annua provides insight into the evolution of Asteraceae family and artemisinin biosynthesis.</title>
        <authorList>
            <person name="Shen Q."/>
            <person name="Zhang L."/>
            <person name="Liao Z."/>
            <person name="Wang S."/>
            <person name="Yan T."/>
            <person name="Shi P."/>
            <person name="Liu M."/>
            <person name="Fu X."/>
            <person name="Pan Q."/>
            <person name="Wang Y."/>
            <person name="Lv Z."/>
            <person name="Lu X."/>
            <person name="Zhang F."/>
            <person name="Jiang W."/>
            <person name="Ma Y."/>
            <person name="Chen M."/>
            <person name="Hao X."/>
            <person name="Li L."/>
            <person name="Tang Y."/>
            <person name="Lv G."/>
            <person name="Zhou Y."/>
            <person name="Sun X."/>
            <person name="Brodelius P.E."/>
            <person name="Rose J.K.C."/>
            <person name="Tang K."/>
        </authorList>
    </citation>
    <scope>NUCLEOTIDE SEQUENCE [LARGE SCALE GENOMIC DNA]</scope>
    <source>
        <strain evidence="3">cv. Huhao1</strain>
        <tissue evidence="2">Leaf</tissue>
    </source>
</reference>
<dbReference type="Pfam" id="PF22922">
    <property type="entry name" value="GAF_NLP"/>
    <property type="match status" value="1"/>
</dbReference>
<organism evidence="2 3">
    <name type="scientific">Artemisia annua</name>
    <name type="common">Sweet wormwood</name>
    <dbReference type="NCBI Taxonomy" id="35608"/>
    <lineage>
        <taxon>Eukaryota</taxon>
        <taxon>Viridiplantae</taxon>
        <taxon>Streptophyta</taxon>
        <taxon>Embryophyta</taxon>
        <taxon>Tracheophyta</taxon>
        <taxon>Spermatophyta</taxon>
        <taxon>Magnoliopsida</taxon>
        <taxon>eudicotyledons</taxon>
        <taxon>Gunneridae</taxon>
        <taxon>Pentapetalae</taxon>
        <taxon>asterids</taxon>
        <taxon>campanulids</taxon>
        <taxon>Asterales</taxon>
        <taxon>Asteraceae</taxon>
        <taxon>Asteroideae</taxon>
        <taxon>Anthemideae</taxon>
        <taxon>Artemisiinae</taxon>
        <taxon>Artemisia</taxon>
    </lineage>
</organism>
<evidence type="ECO:0000259" key="1">
    <source>
        <dbReference type="Pfam" id="PF22922"/>
    </source>
</evidence>
<dbReference type="AlphaFoldDB" id="A0A2U1NI24"/>
<dbReference type="GO" id="GO:0003700">
    <property type="term" value="F:DNA-binding transcription factor activity"/>
    <property type="evidence" value="ECO:0007669"/>
    <property type="project" value="InterPro"/>
</dbReference>
<evidence type="ECO:0000313" key="2">
    <source>
        <dbReference type="EMBL" id="PWA73172.1"/>
    </source>
</evidence>
<dbReference type="OrthoDB" id="1718002at2759"/>
<protein>
    <submittedName>
        <fullName evidence="2">NIN-like protein</fullName>
    </submittedName>
</protein>
<comment type="caution">
    <text evidence="2">The sequence shown here is derived from an EMBL/GenBank/DDBJ whole genome shotgun (WGS) entry which is preliminary data.</text>
</comment>
<gene>
    <name evidence="2" type="ORF">CTI12_AA260860</name>
</gene>
<sequence length="433" mass="48972">MLTTAKIRADGQIKARRIHDLLRDLCLRRAKEEHFSLHIYTYARAPAAALPSHSGFCYPFELGKVLQEGGSMLSETYRTLRIPDMESGPVFMFPSDVTDLINLRYLAIQAHDGSPQPSISSLINLQTLIISPRNNILLSKTIWDMMNLSERGRWLPQWWALSPFTSVASYEQVLEKSCNSYDSRCLGKVCMSTCALPYYVQNLGLWPFREECKKQHLDKSRGFVSRALSSGGSCFCEDVTKLGEEVYPLVHYARTSGLTSCFTIHMHGCESNNDYVLEFFLPSHMKESKHLMNLVQMLKQNLEVASGFELGDKSFIEVVGPPMDLSVNIEPDIMDTCSNAPDIARTDFVDVPDECSSTNVSFAFSEGGETSSPLKRGRKCKRGSKNMVYVKATYLVKCQTYATYFQKIVDLRNMTCWQQVTRSPNFKSYTFGP</sequence>
<dbReference type="EMBL" id="PKPP01002777">
    <property type="protein sequence ID" value="PWA73172.1"/>
    <property type="molecule type" value="Genomic_DNA"/>
</dbReference>
<dbReference type="InterPro" id="IPR045012">
    <property type="entry name" value="NLP"/>
</dbReference>